<evidence type="ECO:0000256" key="19">
    <source>
        <dbReference type="ARBA" id="ARBA00044633"/>
    </source>
</evidence>
<gene>
    <name evidence="24" type="ORF">FNF29_07505</name>
</gene>
<evidence type="ECO:0000256" key="9">
    <source>
        <dbReference type="ARBA" id="ARBA00022741"/>
    </source>
</evidence>
<feature type="domain" description="ACT" evidence="23">
    <location>
        <begin position="2355"/>
        <end position="2461"/>
    </location>
</feature>
<feature type="region of interest" description="Disordered" evidence="21">
    <location>
        <begin position="1935"/>
        <end position="1958"/>
    </location>
</feature>
<feature type="domain" description="Prephenate dehydratase" evidence="22">
    <location>
        <begin position="2097"/>
        <end position="2297"/>
    </location>
</feature>
<dbReference type="Pfam" id="PF01487">
    <property type="entry name" value="DHquinase_I"/>
    <property type="match status" value="1"/>
</dbReference>
<keyword evidence="15" id="KW-0057">Aromatic amino acid biosynthesis</keyword>
<evidence type="ECO:0000256" key="5">
    <source>
        <dbReference type="ARBA" id="ARBA00022490"/>
    </source>
</evidence>
<dbReference type="InterPro" id="IPR056179">
    <property type="entry name" value="DHQS_C"/>
</dbReference>
<dbReference type="InterPro" id="IPR013708">
    <property type="entry name" value="Shikimate_DH-bd_N"/>
</dbReference>
<dbReference type="EMBL" id="VLTN01000070">
    <property type="protein sequence ID" value="KAA0147244.1"/>
    <property type="molecule type" value="Genomic_DNA"/>
</dbReference>
<evidence type="ECO:0000256" key="11">
    <source>
        <dbReference type="ARBA" id="ARBA00022833"/>
    </source>
</evidence>
<dbReference type="SUPFAM" id="SSF53850">
    <property type="entry name" value="Periplasmic binding protein-like II"/>
    <property type="match status" value="1"/>
</dbReference>
<feature type="region of interest" description="Disordered" evidence="21">
    <location>
        <begin position="1"/>
        <end position="29"/>
    </location>
</feature>
<name>A0A5A8C3E0_CAFRO</name>
<accession>A0A5A8C3E0</accession>
<keyword evidence="16" id="KW-0456">Lyase</keyword>
<dbReference type="PANTHER" id="PTHR21090:SF5">
    <property type="entry name" value="PENTAFUNCTIONAL AROM POLYPEPTIDE"/>
    <property type="match status" value="1"/>
</dbReference>
<dbReference type="Gene3D" id="3.65.10.10">
    <property type="entry name" value="Enolpyruvate transferase domain"/>
    <property type="match status" value="2"/>
</dbReference>
<dbReference type="HAMAP" id="MF_00210">
    <property type="entry name" value="EPSP_synth"/>
    <property type="match status" value="1"/>
</dbReference>
<reference evidence="24 25" key="1">
    <citation type="submission" date="2019-07" db="EMBL/GenBank/DDBJ databases">
        <title>Genomes of Cafeteria roenbergensis.</title>
        <authorList>
            <person name="Fischer M.G."/>
            <person name="Hackl T."/>
            <person name="Roman M."/>
        </authorList>
    </citation>
    <scope>NUCLEOTIDE SEQUENCE [LARGE SCALE GENOMIC DNA]</scope>
    <source>
        <strain evidence="24 25">BVI</strain>
    </source>
</reference>
<keyword evidence="8" id="KW-0479">Metal-binding</keyword>
<dbReference type="PROSITE" id="PS51671">
    <property type="entry name" value="ACT"/>
    <property type="match status" value="1"/>
</dbReference>
<dbReference type="GO" id="GO:0046872">
    <property type="term" value="F:metal ion binding"/>
    <property type="evidence" value="ECO:0007669"/>
    <property type="project" value="UniProtKB-KW"/>
</dbReference>
<dbReference type="Pfam" id="PF18317">
    <property type="entry name" value="SDH_C"/>
    <property type="match status" value="1"/>
</dbReference>
<dbReference type="Gene3D" id="1.20.1090.10">
    <property type="entry name" value="Dehydroquinate synthase-like - alpha domain"/>
    <property type="match status" value="1"/>
</dbReference>
<dbReference type="InterPro" id="IPR001086">
    <property type="entry name" value="Preph_deHydtase"/>
</dbReference>
<comment type="catalytic activity">
    <reaction evidence="19">
        <text>3-phosphoshikimate + phosphoenolpyruvate = 5-O-(1-carboxyvinyl)-3-phosphoshikimate + phosphate</text>
        <dbReference type="Rhea" id="RHEA:21256"/>
        <dbReference type="ChEBI" id="CHEBI:43474"/>
        <dbReference type="ChEBI" id="CHEBI:57701"/>
        <dbReference type="ChEBI" id="CHEBI:58702"/>
        <dbReference type="ChEBI" id="CHEBI:145989"/>
        <dbReference type="EC" id="2.5.1.19"/>
    </reaction>
    <physiologicalReaction direction="left-to-right" evidence="19">
        <dbReference type="Rhea" id="RHEA:21257"/>
    </physiologicalReaction>
</comment>
<dbReference type="SUPFAM" id="SSF51735">
    <property type="entry name" value="NAD(P)-binding Rossmann-fold domains"/>
    <property type="match status" value="1"/>
</dbReference>
<evidence type="ECO:0000256" key="2">
    <source>
        <dbReference type="ARBA" id="ARBA00004811"/>
    </source>
</evidence>
<dbReference type="GO" id="GO:0003855">
    <property type="term" value="F:3-dehydroquinate dehydratase activity"/>
    <property type="evidence" value="ECO:0007669"/>
    <property type="project" value="InterPro"/>
</dbReference>
<keyword evidence="5" id="KW-0963">Cytoplasm</keyword>
<dbReference type="InterPro" id="IPR045865">
    <property type="entry name" value="ACT-like_dom_sf"/>
</dbReference>
<dbReference type="SUPFAM" id="SSF55205">
    <property type="entry name" value="EPT/RTPC-like"/>
    <property type="match status" value="1"/>
</dbReference>
<keyword evidence="11" id="KW-0862">Zinc</keyword>
<dbReference type="GO" id="GO:0003866">
    <property type="term" value="F:3-phosphoshikimate 1-carboxyvinyltransferase activity"/>
    <property type="evidence" value="ECO:0007669"/>
    <property type="project" value="UniProtKB-EC"/>
</dbReference>
<dbReference type="SUPFAM" id="SSF52540">
    <property type="entry name" value="P-loop containing nucleoside triphosphate hydrolases"/>
    <property type="match status" value="1"/>
</dbReference>
<dbReference type="InterPro" id="IPR036968">
    <property type="entry name" value="Enolpyruvate_Tfrase_sf"/>
</dbReference>
<dbReference type="Pfam" id="PF01761">
    <property type="entry name" value="DHQ_synthase"/>
    <property type="match status" value="1"/>
</dbReference>
<keyword evidence="14" id="KW-0560">Oxidoreductase</keyword>
<dbReference type="CDD" id="cd08195">
    <property type="entry name" value="DHQS"/>
    <property type="match status" value="1"/>
</dbReference>
<dbReference type="InterPro" id="IPR023000">
    <property type="entry name" value="Shikimate_kinase_CS"/>
</dbReference>
<sequence>MAALPSDESTPAAAGPEAATPHAGGVARPQSKGSVFEAVCYPGTPRAYTVRVGTDVLHQVPAAVSEFCPKAGQVVIITDSQVWGFWGDALTAAFAGAADAAKSAGKPVRAWMSAGSPPPVFQLPPGEASKTRESKEAMEDWMLQQSCTRAAVVVAFGGGVVGDLAGFAASTFMRGVPVVQVPTTLLAMVDSSIGGKTGLDTPGGKNLVGAFHQPSAVVADMAVLSTLPQRQVNNGMAEIIKAGAIADAALFRRCEELADAVARKDPEALGELVAAAAAVKCRVVTEDEREGGLRAILNFGHTVGHGIEAVMAPDWLHGECVAVGMVKEAEAARAMGACRDGGAAVSRLRSLLRAYSLPVRVPARARVDKVMRFMTNDKKNDSAAAAAAAEAPSGAADVPRWALDGEAAPPPPGAAPGFSWSAGDRLAPASVSIKCVLLEEVGSVRSPPFAHAVPHRLLARLCAQHVAVGIPPRPVEPAEPVSLRLPGSKSLSNRVLLLAGLAEGTTRVRGLLQSDDTEVMMAALETMGASLRWSGGDLLVTGTAGKPRLSAAASAAAGGDGDDAVPTLWVNNAGTAARFLTGALCLLPAREDGRPVARLDGNARMRLRPIAPLVHALAAAGSRVAHELPGSECPPLLFSGGGIPATTVRLAARLSSQYVSAVLIAAPCAAPAGGTLLLELDEEAPTSLPFIRMTLAVMRRFGAKVDELAANRYCVHAGTYRPPEQPDPTAAAAAAEDVADGFALIEPDASSASYPLALAAATGRPVRIEGVGSASEQGDAAFAEVLAKMGCRVERDEAATTVWPPAPQEGEGGLASWWGLRCPGEVDMGDITDTFLTAATLGPLCAPGPAPGQDRTAIVGVSNQRFKECDRIGALVRELAKCNAAAAELADGIEIAGRAPGASPGSPGVSGATVHCYDDHRVAMSFALLGAAAVTARRAVAAAAPSPAALAAESSSPAAAAFSPMVLDDPLCVEKTFPAFWDMLENDFGVPVIAAGPGTSVGAAATLAAPSRAGQAASRSVLIIGMRGAGKTTLARNLAGRLAGRWVAIDVDAEVQAAAGGRSVAEIVASAGWDGFRRLETEVLADVLAAHPTHAVISCGGGIVETEPARELLAAAGAPVTGGHVVLFLDRDAAAIADDLDVPLGEAPAPPATGSTDSLRPAYGGGESFAAVWRRRYPLFEQCATHTVVVDPAADHPASAPTAFDLGGGDDVSPADPRAALAEAALAVLRTAGLAVSPLAIPGVPEPALDGVLGELAGSLAPAPGPAAASPQQLAALAAAEPSLAQSLSDPALLALSPGTFFVSLTLPDLAGAGRLLLGPAVPGAGAGAGVGDGDAPAAVATPAADRAAIRAITAGSDAAELRVDLLAPFAGCPAGASASGVDPAWDPSSPVAAAATAAGSTFAVHPSSLEAAARRFAVCQLARVRRACPGLPVVWTVRSAAEGGRFAGSESAAAALLCAGVAAGAEFVDVERGFAPELVEAVFAAARGGGGGAGQGRCRVIVSRHWPDPATQPTPSELREAFAAGLAEDLDPSGRGADVVKLVTFARTAADVDSLRAACEPLAAAAGRPAILLAMGARGRASRVANSVLTPATSDLLPSAAAPGQLTVPELQRHRASLGLSLGAAAGPASFCLFGSPIRLSPSPAMHSTAFAAAALPHSYSLEDTEDVDAVARVVARPEFGGASVTIPLKERLAGPLLAALGPEAAAIGAVNTVAVREVAPVPGGASSRLLVGHNTDWIGIALPLAAALRRRGRVTLDAVAVGTGASTGAAADARESGGRSPAPAAPLALVIGAGGTARAAVFALRALGLRVQLWNRTADRARAVAEAAGASPLASLQDCAVPLACVVSTVPAAAKVELPPSLLASLPAVVEAAYIPRDTALTSQAAAAGCEVVYGLDMLAAQGAAQQRLWTGRQPAEARMAAAARAAYEAATANPAADRDGAASPPPGGDGAGEAAASAEALCRAGHLAAAEGARAQEVADGRGPDACAEDLVTAASEAITSADRAVVAAIRARSAHATALARIADDSRTDPATASQAAAALRRVTDATSAYSASGSAGSWSPLPPAAMAALQRVAAAATAEAVSSAGPTGRLPRVAHPGPPGCFAEEAGRLLCGGCGVASVPVASATAALAALRAGAADAAVVQLESSRHGADRDTLRALLSELARVGRVAGALEPRPRILAEMSVSTSPCICAHPGLDVDSLAMVADAAATVGSGGAALVERSGGVPAPAVVVHVFCAAADTVPALAALRAMLGAGVPLQAHPTASGEEAAAAVAAAGPPPVAHASRMGASAGVSVAVAPPLSAERLGLRKIVNRLAGTGGIGRFALLRLQRPPQAVPGRVVAATGPRKTALLLGLRDRPGALVAALSILSRFGLSMTKIESFPADAEGLSGLASTSSAIQPVAASAADVFARGAGAGGVFRFFIELLGSEDSDAVQSAIKELQDLGSDVDVAGCYACEPPRAAQSADC</sequence>
<dbReference type="InterPro" id="IPR041121">
    <property type="entry name" value="SDH_C"/>
</dbReference>
<dbReference type="InterPro" id="IPR036291">
    <property type="entry name" value="NAD(P)-bd_dom_sf"/>
</dbReference>
<dbReference type="Gene3D" id="3.40.190.10">
    <property type="entry name" value="Periplasmic binding protein-like II"/>
    <property type="match status" value="1"/>
</dbReference>
<keyword evidence="12" id="KW-0067">ATP-binding</keyword>
<keyword evidence="6" id="KW-0028">Amino-acid biosynthesis</keyword>
<dbReference type="InterPro" id="IPR027417">
    <property type="entry name" value="P-loop_NTPase"/>
</dbReference>
<dbReference type="HAMAP" id="MF_00109">
    <property type="entry name" value="Shikimate_kinase"/>
    <property type="match status" value="1"/>
</dbReference>
<evidence type="ECO:0000259" key="22">
    <source>
        <dbReference type="PROSITE" id="PS51171"/>
    </source>
</evidence>
<evidence type="ECO:0000256" key="17">
    <source>
        <dbReference type="ARBA" id="ARBA00023268"/>
    </source>
</evidence>
<dbReference type="UniPathway" id="UPA00053">
    <property type="reaction ID" value="UER00088"/>
</dbReference>
<evidence type="ECO:0000256" key="20">
    <source>
        <dbReference type="ARBA" id="ARBA00048567"/>
    </source>
</evidence>
<dbReference type="SUPFAM" id="SSF51569">
    <property type="entry name" value="Aldolase"/>
    <property type="match status" value="1"/>
</dbReference>
<keyword evidence="13" id="KW-0521">NADP</keyword>
<proteinExistence type="inferred from homology"/>
<evidence type="ECO:0000256" key="21">
    <source>
        <dbReference type="SAM" id="MobiDB-lite"/>
    </source>
</evidence>
<evidence type="ECO:0000313" key="24">
    <source>
        <dbReference type="EMBL" id="KAA0147244.1"/>
    </source>
</evidence>
<evidence type="ECO:0000256" key="8">
    <source>
        <dbReference type="ARBA" id="ARBA00022723"/>
    </source>
</evidence>
<dbReference type="InterPro" id="IPR001381">
    <property type="entry name" value="DHquinase_I"/>
</dbReference>
<evidence type="ECO:0000256" key="7">
    <source>
        <dbReference type="ARBA" id="ARBA00022679"/>
    </source>
</evidence>
<dbReference type="InterPro" id="IPR030960">
    <property type="entry name" value="DHQS/DOIS_N"/>
</dbReference>
<dbReference type="InterPro" id="IPR000623">
    <property type="entry name" value="Shikimate_kinase/TSH1"/>
</dbReference>
<comment type="similarity">
    <text evidence="4">Belongs to the EPSP synthase family.</text>
</comment>
<dbReference type="InterPro" id="IPR023193">
    <property type="entry name" value="EPSP_synthase_CS"/>
</dbReference>
<dbReference type="Pfam" id="PF08501">
    <property type="entry name" value="Shikimate_dh_N"/>
    <property type="match status" value="1"/>
</dbReference>
<dbReference type="Gene3D" id="3.30.70.260">
    <property type="match status" value="1"/>
</dbReference>
<evidence type="ECO:0000256" key="3">
    <source>
        <dbReference type="ARBA" id="ARBA00004842"/>
    </source>
</evidence>
<dbReference type="Gene3D" id="3.40.50.1970">
    <property type="match status" value="1"/>
</dbReference>
<dbReference type="NCBIfam" id="TIGR01357">
    <property type="entry name" value="aroB"/>
    <property type="match status" value="1"/>
</dbReference>
<dbReference type="GO" id="GO:0005737">
    <property type="term" value="C:cytoplasm"/>
    <property type="evidence" value="ECO:0007669"/>
    <property type="project" value="InterPro"/>
</dbReference>
<dbReference type="SUPFAM" id="SSF53223">
    <property type="entry name" value="Aminoacid dehydrogenase-like, N-terminal domain"/>
    <property type="match status" value="1"/>
</dbReference>
<dbReference type="OMA" id="SWANMSW"/>
<dbReference type="GO" id="GO:0009423">
    <property type="term" value="P:chorismate biosynthetic process"/>
    <property type="evidence" value="ECO:0007669"/>
    <property type="project" value="UniProtKB-UniPathway"/>
</dbReference>
<dbReference type="Proteomes" id="UP000323011">
    <property type="component" value="Unassembled WGS sequence"/>
</dbReference>
<keyword evidence="10" id="KW-0418">Kinase</keyword>
<dbReference type="FunFam" id="3.40.50.1970:FF:000007">
    <property type="entry name" value="Pentafunctional AROM polypeptide"/>
    <property type="match status" value="1"/>
</dbReference>
<evidence type="ECO:0000256" key="15">
    <source>
        <dbReference type="ARBA" id="ARBA00023141"/>
    </source>
</evidence>
<dbReference type="InterPro" id="IPR001986">
    <property type="entry name" value="Enolpyruvate_Tfrase_dom"/>
</dbReference>
<keyword evidence="9" id="KW-0547">Nucleotide-binding</keyword>
<dbReference type="Gene3D" id="3.20.20.70">
    <property type="entry name" value="Aldolase class I"/>
    <property type="match status" value="1"/>
</dbReference>
<dbReference type="GO" id="GO:0003856">
    <property type="term" value="F:3-dehydroquinate synthase activity"/>
    <property type="evidence" value="ECO:0007669"/>
    <property type="project" value="InterPro"/>
</dbReference>
<dbReference type="Pfam" id="PF24621">
    <property type="entry name" value="DHQS_C"/>
    <property type="match status" value="1"/>
</dbReference>
<evidence type="ECO:0000313" key="25">
    <source>
        <dbReference type="Proteomes" id="UP000323011"/>
    </source>
</evidence>
<evidence type="ECO:0000259" key="23">
    <source>
        <dbReference type="PROSITE" id="PS51671"/>
    </source>
</evidence>
<evidence type="ECO:0000256" key="13">
    <source>
        <dbReference type="ARBA" id="ARBA00022857"/>
    </source>
</evidence>
<evidence type="ECO:0000256" key="4">
    <source>
        <dbReference type="ARBA" id="ARBA00009948"/>
    </source>
</evidence>
<evidence type="ECO:0000256" key="16">
    <source>
        <dbReference type="ARBA" id="ARBA00023239"/>
    </source>
</evidence>
<dbReference type="Pfam" id="PF01202">
    <property type="entry name" value="SKI"/>
    <property type="match status" value="1"/>
</dbReference>
<dbReference type="InterPro" id="IPR031322">
    <property type="entry name" value="Shikimate/glucono_kinase"/>
</dbReference>
<comment type="pathway">
    <text evidence="18">Amino-acid biosynthesis.</text>
</comment>
<dbReference type="GO" id="GO:0005524">
    <property type="term" value="F:ATP binding"/>
    <property type="evidence" value="ECO:0007669"/>
    <property type="project" value="UniProtKB-KW"/>
</dbReference>
<dbReference type="CDD" id="cd00502">
    <property type="entry name" value="DHQase_I"/>
    <property type="match status" value="1"/>
</dbReference>
<dbReference type="InterPro" id="IPR002912">
    <property type="entry name" value="ACT_dom"/>
</dbReference>
<comment type="catalytic activity">
    <reaction evidence="20">
        <text>shikimate + ATP = 3-phosphoshikimate + ADP + H(+)</text>
        <dbReference type="Rhea" id="RHEA:13121"/>
        <dbReference type="ChEBI" id="CHEBI:15378"/>
        <dbReference type="ChEBI" id="CHEBI:30616"/>
        <dbReference type="ChEBI" id="CHEBI:36208"/>
        <dbReference type="ChEBI" id="CHEBI:145989"/>
        <dbReference type="ChEBI" id="CHEBI:456216"/>
        <dbReference type="EC" id="2.7.1.71"/>
    </reaction>
</comment>
<evidence type="ECO:0000256" key="6">
    <source>
        <dbReference type="ARBA" id="ARBA00022605"/>
    </source>
</evidence>
<dbReference type="GO" id="GO:0004664">
    <property type="term" value="F:prephenate dehydratase activity"/>
    <property type="evidence" value="ECO:0007669"/>
    <property type="project" value="InterPro"/>
</dbReference>
<evidence type="ECO:0000256" key="1">
    <source>
        <dbReference type="ARBA" id="ARBA00001947"/>
    </source>
</evidence>
<dbReference type="CDD" id="cd04905">
    <property type="entry name" value="ACT_CM-PDT"/>
    <property type="match status" value="1"/>
</dbReference>
<comment type="pathway">
    <text evidence="2">Metabolic intermediate biosynthesis; chorismate biosynthesis; chorismate from D-erythrose 4-phosphate and phosphoenolpyruvate: step 6/7.</text>
</comment>
<keyword evidence="17" id="KW-0511">Multifunctional enzyme</keyword>
<comment type="cofactor">
    <cofactor evidence="1">
        <name>Zn(2+)</name>
        <dbReference type="ChEBI" id="CHEBI:29105"/>
    </cofactor>
</comment>
<dbReference type="GO" id="GO:0009094">
    <property type="term" value="P:L-phenylalanine biosynthetic process"/>
    <property type="evidence" value="ECO:0007669"/>
    <property type="project" value="InterPro"/>
</dbReference>
<dbReference type="Gene3D" id="3.40.50.10860">
    <property type="entry name" value="Leucine Dehydrogenase, chain A, domain 1"/>
    <property type="match status" value="1"/>
</dbReference>
<dbReference type="GO" id="GO:0004764">
    <property type="term" value="F:shikimate 3-dehydrogenase (NADP+) activity"/>
    <property type="evidence" value="ECO:0007669"/>
    <property type="project" value="InterPro"/>
</dbReference>
<dbReference type="InterPro" id="IPR013785">
    <property type="entry name" value="Aldolase_TIM"/>
</dbReference>
<dbReference type="InterPro" id="IPR006264">
    <property type="entry name" value="EPSP_synthase"/>
</dbReference>
<protein>
    <submittedName>
        <fullName evidence="24">Uncharacterized protein</fullName>
    </submittedName>
</protein>
<dbReference type="InterPro" id="IPR046346">
    <property type="entry name" value="Aminoacid_DH-like_N_sf"/>
</dbReference>
<dbReference type="Pfam" id="PF00275">
    <property type="entry name" value="EPSP_synthase"/>
    <property type="match status" value="1"/>
</dbReference>
<dbReference type="PROSITE" id="PS51171">
    <property type="entry name" value="PREPHENATE_DEHYDR_3"/>
    <property type="match status" value="1"/>
</dbReference>
<keyword evidence="25" id="KW-1185">Reference proteome</keyword>
<evidence type="ECO:0000256" key="18">
    <source>
        <dbReference type="ARBA" id="ARBA00029440"/>
    </source>
</evidence>
<feature type="compositionally biased region" description="Low complexity" evidence="21">
    <location>
        <begin position="11"/>
        <end position="25"/>
    </location>
</feature>
<dbReference type="CDD" id="cd00464">
    <property type="entry name" value="SK"/>
    <property type="match status" value="1"/>
</dbReference>
<keyword evidence="7" id="KW-0808">Transferase</keyword>
<dbReference type="InterPro" id="IPR013792">
    <property type="entry name" value="RNA3'P_cycl/enolpyr_Trfase_a/b"/>
</dbReference>
<dbReference type="Gene3D" id="3.40.50.300">
    <property type="entry name" value="P-loop containing nucleotide triphosphate hydrolases"/>
    <property type="match status" value="1"/>
</dbReference>
<evidence type="ECO:0000256" key="14">
    <source>
        <dbReference type="ARBA" id="ARBA00023002"/>
    </source>
</evidence>
<organism evidence="24 25">
    <name type="scientific">Cafeteria roenbergensis</name>
    <name type="common">Marine flagellate</name>
    <dbReference type="NCBI Taxonomy" id="33653"/>
    <lineage>
        <taxon>Eukaryota</taxon>
        <taxon>Sar</taxon>
        <taxon>Stramenopiles</taxon>
        <taxon>Bigyra</taxon>
        <taxon>Opalozoa</taxon>
        <taxon>Bicosoecida</taxon>
        <taxon>Cafeteriaceae</taxon>
        <taxon>Cafeteria</taxon>
    </lineage>
</organism>
<dbReference type="PROSITE" id="PS01128">
    <property type="entry name" value="SHIKIMATE_KINASE"/>
    <property type="match status" value="1"/>
</dbReference>
<dbReference type="Gene3D" id="3.40.50.720">
    <property type="entry name" value="NAD(P)-binding Rossmann-like Domain"/>
    <property type="match status" value="1"/>
</dbReference>
<dbReference type="SUPFAM" id="SSF55021">
    <property type="entry name" value="ACT-like"/>
    <property type="match status" value="1"/>
</dbReference>
<evidence type="ECO:0000256" key="10">
    <source>
        <dbReference type="ARBA" id="ARBA00022777"/>
    </source>
</evidence>
<dbReference type="CDD" id="cd01556">
    <property type="entry name" value="EPSP_synthase"/>
    <property type="match status" value="1"/>
</dbReference>
<dbReference type="InterPro" id="IPR016037">
    <property type="entry name" value="DHQ_synth_AroB"/>
</dbReference>
<comment type="caution">
    <text evidence="24">The sequence shown here is derived from an EMBL/GenBank/DDBJ whole genome shotgun (WGS) entry which is preliminary data.</text>
</comment>
<comment type="pathway">
    <text evidence="3">Metabolic intermediate biosynthesis; chorismate biosynthesis; chorismate from D-erythrose 4-phosphate and phosphoenolpyruvate: step 5/7.</text>
</comment>
<evidence type="ECO:0000256" key="12">
    <source>
        <dbReference type="ARBA" id="ARBA00022840"/>
    </source>
</evidence>
<dbReference type="PRINTS" id="PR01100">
    <property type="entry name" value="SHIKIMTKNASE"/>
</dbReference>
<dbReference type="GO" id="GO:0004765">
    <property type="term" value="F:shikimate kinase activity"/>
    <property type="evidence" value="ECO:0007669"/>
    <property type="project" value="UniProtKB-EC"/>
</dbReference>
<dbReference type="PROSITE" id="PS00104">
    <property type="entry name" value="EPSP_SYNTHASE_1"/>
    <property type="match status" value="1"/>
</dbReference>
<dbReference type="PANTHER" id="PTHR21090">
    <property type="entry name" value="AROM/DEHYDROQUINATE SYNTHASE"/>
    <property type="match status" value="1"/>
</dbReference>
<dbReference type="SUPFAM" id="SSF56796">
    <property type="entry name" value="Dehydroquinate synthase-like"/>
    <property type="match status" value="1"/>
</dbReference>